<feature type="region of interest" description="Disordered" evidence="1">
    <location>
        <begin position="58"/>
        <end position="91"/>
    </location>
</feature>
<sequence length="91" mass="10228">GCGKPEIEDFAYNNYRSSTVSSNTNTSRSLVIRARQLKKHSTQHGVFLERTSEVPASTYSQPIEQVQVTQQRKKTKASCKDDSGVEHVENQ</sequence>
<gene>
    <name evidence="2" type="ORF">KI387_013427</name>
</gene>
<dbReference type="AlphaFoldDB" id="A0AA38CSK2"/>
<dbReference type="EMBL" id="JAHRHJ020000009">
    <property type="protein sequence ID" value="KAH9301844.1"/>
    <property type="molecule type" value="Genomic_DNA"/>
</dbReference>
<feature type="non-terminal residue" evidence="2">
    <location>
        <position position="1"/>
    </location>
</feature>
<accession>A0AA38CSK2</accession>
<protein>
    <submittedName>
        <fullName evidence="2">Uncharacterized protein</fullName>
    </submittedName>
</protein>
<evidence type="ECO:0000256" key="1">
    <source>
        <dbReference type="SAM" id="MobiDB-lite"/>
    </source>
</evidence>
<evidence type="ECO:0000313" key="3">
    <source>
        <dbReference type="Proteomes" id="UP000824469"/>
    </source>
</evidence>
<organism evidence="2 3">
    <name type="scientific">Taxus chinensis</name>
    <name type="common">Chinese yew</name>
    <name type="synonym">Taxus wallichiana var. chinensis</name>
    <dbReference type="NCBI Taxonomy" id="29808"/>
    <lineage>
        <taxon>Eukaryota</taxon>
        <taxon>Viridiplantae</taxon>
        <taxon>Streptophyta</taxon>
        <taxon>Embryophyta</taxon>
        <taxon>Tracheophyta</taxon>
        <taxon>Spermatophyta</taxon>
        <taxon>Pinopsida</taxon>
        <taxon>Pinidae</taxon>
        <taxon>Conifers II</taxon>
        <taxon>Cupressales</taxon>
        <taxon>Taxaceae</taxon>
        <taxon>Taxus</taxon>
    </lineage>
</organism>
<reference evidence="2 3" key="1">
    <citation type="journal article" date="2021" name="Nat. Plants">
        <title>The Taxus genome provides insights into paclitaxel biosynthesis.</title>
        <authorList>
            <person name="Xiong X."/>
            <person name="Gou J."/>
            <person name="Liao Q."/>
            <person name="Li Y."/>
            <person name="Zhou Q."/>
            <person name="Bi G."/>
            <person name="Li C."/>
            <person name="Du R."/>
            <person name="Wang X."/>
            <person name="Sun T."/>
            <person name="Guo L."/>
            <person name="Liang H."/>
            <person name="Lu P."/>
            <person name="Wu Y."/>
            <person name="Zhang Z."/>
            <person name="Ro D.K."/>
            <person name="Shang Y."/>
            <person name="Huang S."/>
            <person name="Yan J."/>
        </authorList>
    </citation>
    <scope>NUCLEOTIDE SEQUENCE [LARGE SCALE GENOMIC DNA]</scope>
    <source>
        <strain evidence="2">Ta-2019</strain>
    </source>
</reference>
<feature type="non-terminal residue" evidence="2">
    <location>
        <position position="91"/>
    </location>
</feature>
<proteinExistence type="predicted"/>
<dbReference type="Proteomes" id="UP000824469">
    <property type="component" value="Unassembled WGS sequence"/>
</dbReference>
<keyword evidence="3" id="KW-1185">Reference proteome</keyword>
<feature type="compositionally biased region" description="Basic and acidic residues" evidence="1">
    <location>
        <begin position="78"/>
        <end position="91"/>
    </location>
</feature>
<comment type="caution">
    <text evidence="2">The sequence shown here is derived from an EMBL/GenBank/DDBJ whole genome shotgun (WGS) entry which is preliminary data.</text>
</comment>
<evidence type="ECO:0000313" key="2">
    <source>
        <dbReference type="EMBL" id="KAH9301844.1"/>
    </source>
</evidence>
<name>A0AA38CSK2_TAXCH</name>